<keyword evidence="2" id="KW-1185">Reference proteome</keyword>
<dbReference type="Proteomes" id="UP000235616">
    <property type="component" value="Unassembled WGS sequence"/>
</dbReference>
<gene>
    <name evidence="1" type="ORF">C0Z18_12665</name>
</gene>
<evidence type="ECO:0000313" key="2">
    <source>
        <dbReference type="Proteomes" id="UP000235616"/>
    </source>
</evidence>
<proteinExistence type="predicted"/>
<dbReference type="EMBL" id="PNYA01000010">
    <property type="protein sequence ID" value="PMS19691.1"/>
    <property type="molecule type" value="Genomic_DNA"/>
</dbReference>
<protein>
    <submittedName>
        <fullName evidence="1">Uncharacterized protein</fullName>
    </submittedName>
</protein>
<comment type="caution">
    <text evidence="1">The sequence shown here is derived from an EMBL/GenBank/DDBJ whole genome shotgun (WGS) entry which is preliminary data.</text>
</comment>
<accession>A0A2N7VRA6</accession>
<reference evidence="1 2" key="1">
    <citation type="submission" date="2018-01" db="EMBL/GenBank/DDBJ databases">
        <title>Whole genome analyses suggest that Burkholderia sensu lato contains two further novel genera in the rhizoxinica-symbiotica group Mycetohabitans gen. nov., and Trinickia gen. nov.: implications for the evolution of diazotrophy and nodulation in the Burkholderiaceae.</title>
        <authorList>
            <person name="Estrada-de los Santos P."/>
            <person name="Palmer M."/>
            <person name="Chavez-Ramirez B."/>
            <person name="Beukes C."/>
            <person name="Steenkamp E.T."/>
            <person name="Hirsch A.M."/>
            <person name="Manyaka P."/>
            <person name="Maluk M."/>
            <person name="Lafos M."/>
            <person name="Crook M."/>
            <person name="Gross E."/>
            <person name="Simon M.F."/>
            <person name="Bueno dos Reis Junior F."/>
            <person name="Poole P.S."/>
            <person name="Venter S.N."/>
            <person name="James E.K."/>
        </authorList>
    </citation>
    <scope>NUCLEOTIDE SEQUENCE [LARGE SCALE GENOMIC DNA]</scope>
    <source>
        <strain evidence="1 2">GIMN1.004</strain>
    </source>
</reference>
<sequence length="59" mass="6576">MSAFARSSHNYVRAAFVKASGAREFDMAEPPLRAIESFVVEVDVRRNGGLVLDGEHFHK</sequence>
<name>A0A2N7VRA6_9BURK</name>
<evidence type="ECO:0000313" key="1">
    <source>
        <dbReference type="EMBL" id="PMS19691.1"/>
    </source>
</evidence>
<organism evidence="1 2">
    <name type="scientific">Trinickia dabaoshanensis</name>
    <dbReference type="NCBI Taxonomy" id="564714"/>
    <lineage>
        <taxon>Bacteria</taxon>
        <taxon>Pseudomonadati</taxon>
        <taxon>Pseudomonadota</taxon>
        <taxon>Betaproteobacteria</taxon>
        <taxon>Burkholderiales</taxon>
        <taxon>Burkholderiaceae</taxon>
        <taxon>Trinickia</taxon>
    </lineage>
</organism>
<dbReference type="AlphaFoldDB" id="A0A2N7VRA6"/>